<evidence type="ECO:0000313" key="5">
    <source>
        <dbReference type="EMBL" id="MFC7127170.1"/>
    </source>
</evidence>
<organism evidence="5 6">
    <name type="scientific">Halovenus rubra</name>
    <dbReference type="NCBI Taxonomy" id="869890"/>
    <lineage>
        <taxon>Archaea</taxon>
        <taxon>Methanobacteriati</taxon>
        <taxon>Methanobacteriota</taxon>
        <taxon>Stenosarchaea group</taxon>
        <taxon>Halobacteria</taxon>
        <taxon>Halobacteriales</taxon>
        <taxon>Haloarculaceae</taxon>
        <taxon>Halovenus</taxon>
    </lineage>
</organism>
<dbReference type="Proteomes" id="UP001596414">
    <property type="component" value="Unassembled WGS sequence"/>
</dbReference>
<dbReference type="PANTHER" id="PTHR30290">
    <property type="entry name" value="PERIPLASMIC BINDING COMPONENT OF ABC TRANSPORTER"/>
    <property type="match status" value="1"/>
</dbReference>
<dbReference type="EMBL" id="JBHSZQ010000049">
    <property type="protein sequence ID" value="MFC7127170.1"/>
    <property type="molecule type" value="Genomic_DNA"/>
</dbReference>
<dbReference type="AlphaFoldDB" id="A0ABD5X7I3"/>
<dbReference type="InterPro" id="IPR039424">
    <property type="entry name" value="SBP_5"/>
</dbReference>
<comment type="similarity">
    <text evidence="1">Belongs to the bacterial solute-binding protein 5 family.</text>
</comment>
<dbReference type="PROSITE" id="PS51257">
    <property type="entry name" value="PROKAR_LIPOPROTEIN"/>
    <property type="match status" value="1"/>
</dbReference>
<reference evidence="5 6" key="1">
    <citation type="journal article" date="2014" name="Int. J. Syst. Evol. Microbiol.">
        <title>Complete genome sequence of Corynebacterium casei LMG S-19264T (=DSM 44701T), isolated from a smear-ripened cheese.</title>
        <authorList>
            <consortium name="US DOE Joint Genome Institute (JGI-PGF)"/>
            <person name="Walter F."/>
            <person name="Albersmeier A."/>
            <person name="Kalinowski J."/>
            <person name="Ruckert C."/>
        </authorList>
    </citation>
    <scope>NUCLEOTIDE SEQUENCE [LARGE SCALE GENOMIC DNA]</scope>
    <source>
        <strain evidence="5 6">CGMCC 4.7215</strain>
    </source>
</reference>
<dbReference type="Gene3D" id="3.10.105.10">
    <property type="entry name" value="Dipeptide-binding Protein, Domain 3"/>
    <property type="match status" value="2"/>
</dbReference>
<evidence type="ECO:0000313" key="6">
    <source>
        <dbReference type="Proteomes" id="UP001596414"/>
    </source>
</evidence>
<dbReference type="Gene3D" id="3.40.190.10">
    <property type="entry name" value="Periplasmic binding protein-like II"/>
    <property type="match status" value="1"/>
</dbReference>
<accession>A0ABD5X7I3</accession>
<dbReference type="SUPFAM" id="SSF53850">
    <property type="entry name" value="Periplasmic binding protein-like II"/>
    <property type="match status" value="2"/>
</dbReference>
<evidence type="ECO:0000256" key="1">
    <source>
        <dbReference type="ARBA" id="ARBA00005695"/>
    </source>
</evidence>
<evidence type="ECO:0000256" key="2">
    <source>
        <dbReference type="ARBA" id="ARBA00022448"/>
    </source>
</evidence>
<dbReference type="InterPro" id="IPR000914">
    <property type="entry name" value="SBP_5_dom"/>
</dbReference>
<dbReference type="CDD" id="cd00995">
    <property type="entry name" value="PBP2_NikA_DppA_OppA_like"/>
    <property type="match status" value="1"/>
</dbReference>
<dbReference type="RefSeq" id="WP_267636694.1">
    <property type="nucleotide sequence ID" value="NZ_JAODIY010000005.1"/>
</dbReference>
<feature type="domain" description="Solute-binding protein family 5" evidence="4">
    <location>
        <begin position="258"/>
        <end position="591"/>
    </location>
</feature>
<keyword evidence="3" id="KW-0732">Signal</keyword>
<dbReference type="Pfam" id="PF00496">
    <property type="entry name" value="SBP_bac_5"/>
    <property type="match status" value="1"/>
</dbReference>
<evidence type="ECO:0000259" key="4">
    <source>
        <dbReference type="Pfam" id="PF00496"/>
    </source>
</evidence>
<proteinExistence type="inferred from homology"/>
<sequence length="597" mass="66479">MSEEQDKRATRVSRRAVLASTAIGSAGLAGCLGRLRTVRNQDIPDQLSLKVLTVPGDDDAVATQIGRMLADNLNTIGVNVDLQLFPEDELRRKVLVNQEYDLFISAYQNIERPDALRPLLHSSFVGEVGWQNPFEFTDIGIDELLEAQQQQRGSQRRRTVVDLQHEIVRKQPFIPVAVPDLIRASRTEEFTNWRWSSRDLSQSLVRVNSREADTDTLPLVSTDAQITRSLNPIAIQSRNKGQISGLFYDSLGRYIDGTVEPWAATGWDLSTTDEETTLTVTLRPELTFHDGTPLTADDVAFTVELLQDTSLGEFEVPVPAPRFRGRSSMVESVTVLDDRTVKLAFSNVNPQTAVRILTVPIFPEHVWRSKARPAEIAGVDISEAVTEALVWQNPEPIGSGPFKFESSVEDEELVVQRNDAHLLHRNPTALPKQVAERFADGIPFNRLRIQIVRSDDAALGLLTSGSVDATVSNLGPSVVPRIGREQSVELHVERSPSLYIIGCNTLKEPLGNPHFRRLIARLIDKETIREEVFGGFARPATSPLTGTEWVPSDLRWAGVDPELPFFGTNGSLDIEEIHSYLRDAGFEFSDNDNLLQQ</sequence>
<comment type="caution">
    <text evidence="5">The sequence shown here is derived from an EMBL/GenBank/DDBJ whole genome shotgun (WGS) entry which is preliminary data.</text>
</comment>
<evidence type="ECO:0000256" key="3">
    <source>
        <dbReference type="ARBA" id="ARBA00022729"/>
    </source>
</evidence>
<protein>
    <submittedName>
        <fullName evidence="5">ABC transporter substrate-binding protein</fullName>
    </submittedName>
</protein>
<name>A0ABD5X7I3_9EURY</name>
<gene>
    <name evidence="5" type="ORF">ACFQJ7_14265</name>
</gene>
<dbReference type="PANTHER" id="PTHR30290:SF9">
    <property type="entry name" value="OLIGOPEPTIDE-BINDING PROTEIN APPA"/>
    <property type="match status" value="1"/>
</dbReference>
<keyword evidence="2" id="KW-0813">Transport</keyword>